<keyword evidence="1" id="KW-0813">Transport</keyword>
<keyword evidence="6" id="KW-0408">Iron</keyword>
<evidence type="ECO:0000256" key="5">
    <source>
        <dbReference type="ARBA" id="ARBA00022982"/>
    </source>
</evidence>
<dbReference type="Gene3D" id="1.10.1060.10">
    <property type="entry name" value="Alpha-helical ferredoxin"/>
    <property type="match status" value="1"/>
</dbReference>
<evidence type="ECO:0000256" key="1">
    <source>
        <dbReference type="ARBA" id="ARBA00022448"/>
    </source>
</evidence>
<proteinExistence type="predicted"/>
<dbReference type="PROSITE" id="PS00198">
    <property type="entry name" value="4FE4S_FER_1"/>
    <property type="match status" value="1"/>
</dbReference>
<evidence type="ECO:0000313" key="9">
    <source>
        <dbReference type="EMBL" id="SBW08762.1"/>
    </source>
</evidence>
<evidence type="ECO:0000256" key="6">
    <source>
        <dbReference type="ARBA" id="ARBA00023004"/>
    </source>
</evidence>
<dbReference type="InterPro" id="IPR003741">
    <property type="entry name" value="LUD_dom"/>
</dbReference>
<evidence type="ECO:0000256" key="2">
    <source>
        <dbReference type="ARBA" id="ARBA00022485"/>
    </source>
</evidence>
<dbReference type="GO" id="GO:0046872">
    <property type="term" value="F:metal ion binding"/>
    <property type="evidence" value="ECO:0007669"/>
    <property type="project" value="UniProtKB-KW"/>
</dbReference>
<evidence type="ECO:0000256" key="7">
    <source>
        <dbReference type="ARBA" id="ARBA00023014"/>
    </source>
</evidence>
<dbReference type="InterPro" id="IPR017896">
    <property type="entry name" value="4Fe4S_Fe-S-bd"/>
</dbReference>
<dbReference type="GO" id="GO:0006089">
    <property type="term" value="P:lactate metabolic process"/>
    <property type="evidence" value="ECO:0007669"/>
    <property type="project" value="InterPro"/>
</dbReference>
<evidence type="ECO:0000256" key="3">
    <source>
        <dbReference type="ARBA" id="ARBA00022723"/>
    </source>
</evidence>
<dbReference type="Pfam" id="PF02589">
    <property type="entry name" value="LUD_dom"/>
    <property type="match status" value="1"/>
</dbReference>
<evidence type="ECO:0000259" key="8">
    <source>
        <dbReference type="PROSITE" id="PS51379"/>
    </source>
</evidence>
<keyword evidence="3" id="KW-0479">Metal-binding</keyword>
<gene>
    <name evidence="9" type="primary">lutB</name>
    <name evidence="9" type="ORF">KL86APRO_12450</name>
</gene>
<sequence length="471" mass="51006">MSLLKSERFAANARAAIADAKLQAALVNIRTMFQSGRARQVAATPEFEDLRDAGAALKRETLANLDAYLARFIAAAEARGAKVHLCADARSARETIAAICRERGAKLVTKGKSMVTEEIGLNPYLIEQGFTPVETDLGEYIIQLRNEPPSHIIAPAVHVKKEQVAETFRAAHSELPADRDLSTHDSLLAEARAELRARFLSADVGITGANMLIAETGQMVLVTNEGNGDLTQTLPKCHVVVASLEKLVPTLDDAATVLRLLGRSATGQHASSYTTLSVGTRRADELDGPEAAHVVIVDNGRSAMLDTPFEEMLRCIRCGACMNHCPVFVTVGGHAYGSVYVGPMGSVLTPLLQELDSARYLPHACTMCGRCAEVCPMEIPLPDLLRRLRFQTHDRKLTSRVSRAGLAAWTFLAERPRLMRAASRFGGWAMRLSGKGALRHWPLAGEWTRARDLPAPEGGGFVARANANRGD</sequence>
<dbReference type="SUPFAM" id="SSF100950">
    <property type="entry name" value="NagB/RpiA/CoA transferase-like"/>
    <property type="match status" value="1"/>
</dbReference>
<dbReference type="Pfam" id="PF13183">
    <property type="entry name" value="Fer4_8"/>
    <property type="match status" value="1"/>
</dbReference>
<dbReference type="PANTHER" id="PTHR47153">
    <property type="entry name" value="LACTATE UTILIZATION PROTEIN B"/>
    <property type="match status" value="1"/>
</dbReference>
<keyword evidence="2" id="KW-0004">4Fe-4S</keyword>
<accession>A0A212KAT0</accession>
<feature type="domain" description="4Fe-4S ferredoxin-type" evidence="8">
    <location>
        <begin position="306"/>
        <end position="334"/>
    </location>
</feature>
<dbReference type="EMBL" id="FLUO01000001">
    <property type="protein sequence ID" value="SBW08762.1"/>
    <property type="molecule type" value="Genomic_DNA"/>
</dbReference>
<dbReference type="SUPFAM" id="SSF46548">
    <property type="entry name" value="alpha-helical ferredoxin"/>
    <property type="match status" value="1"/>
</dbReference>
<dbReference type="InterPro" id="IPR017900">
    <property type="entry name" value="4Fe4S_Fe_S_CS"/>
</dbReference>
<dbReference type="Gene3D" id="3.40.50.10420">
    <property type="entry name" value="NagB/RpiA/CoA transferase-like"/>
    <property type="match status" value="1"/>
</dbReference>
<keyword evidence="7" id="KW-0411">Iron-sulfur</keyword>
<dbReference type="PANTHER" id="PTHR47153:SF2">
    <property type="entry name" value="LACTATE UTILIZATION PROTEIN B"/>
    <property type="match status" value="1"/>
</dbReference>
<dbReference type="InterPro" id="IPR009051">
    <property type="entry name" value="Helical_ferredxn"/>
</dbReference>
<name>A0A212KAT0_9PROT</name>
<protein>
    <submittedName>
        <fullName evidence="9">Lactate utilization protein B</fullName>
    </submittedName>
</protein>
<keyword evidence="4" id="KW-0677">Repeat</keyword>
<dbReference type="InterPro" id="IPR004452">
    <property type="entry name" value="LutB/LldF"/>
</dbReference>
<evidence type="ECO:0000256" key="4">
    <source>
        <dbReference type="ARBA" id="ARBA00022737"/>
    </source>
</evidence>
<organism evidence="9">
    <name type="scientific">uncultured Alphaproteobacteria bacterium</name>
    <dbReference type="NCBI Taxonomy" id="91750"/>
    <lineage>
        <taxon>Bacteria</taxon>
        <taxon>Pseudomonadati</taxon>
        <taxon>Pseudomonadota</taxon>
        <taxon>Alphaproteobacteria</taxon>
        <taxon>environmental samples</taxon>
    </lineage>
</organism>
<feature type="domain" description="4Fe-4S ferredoxin-type" evidence="8">
    <location>
        <begin position="356"/>
        <end position="385"/>
    </location>
</feature>
<dbReference type="GO" id="GO:0051539">
    <property type="term" value="F:4 iron, 4 sulfur cluster binding"/>
    <property type="evidence" value="ECO:0007669"/>
    <property type="project" value="UniProtKB-KW"/>
</dbReference>
<reference evidence="9" key="1">
    <citation type="submission" date="2016-04" db="EMBL/GenBank/DDBJ databases">
        <authorList>
            <person name="Evans L.H."/>
            <person name="Alamgir A."/>
            <person name="Owens N."/>
            <person name="Weber N.D."/>
            <person name="Virtaneva K."/>
            <person name="Barbian K."/>
            <person name="Babar A."/>
            <person name="Rosenke K."/>
        </authorList>
    </citation>
    <scope>NUCLEOTIDE SEQUENCE</scope>
    <source>
        <strain evidence="9">86</strain>
    </source>
</reference>
<dbReference type="AlphaFoldDB" id="A0A212KAT0"/>
<keyword evidence="5" id="KW-0249">Electron transport</keyword>
<dbReference type="InterPro" id="IPR024185">
    <property type="entry name" value="FTHF_cligase-like_sf"/>
</dbReference>
<dbReference type="InterPro" id="IPR037171">
    <property type="entry name" value="NagB/RpiA_transferase-like"/>
</dbReference>
<dbReference type="PROSITE" id="PS51379">
    <property type="entry name" value="4FE4S_FER_2"/>
    <property type="match status" value="2"/>
</dbReference>